<protein>
    <submittedName>
        <fullName evidence="5">CatB-related O-acetyltransferase</fullName>
        <ecNumber evidence="5">2.3.1.-</ecNumber>
    </submittedName>
</protein>
<dbReference type="Gene3D" id="2.160.10.10">
    <property type="entry name" value="Hexapeptide repeat proteins"/>
    <property type="match status" value="1"/>
</dbReference>
<evidence type="ECO:0000256" key="4">
    <source>
        <dbReference type="ARBA" id="ARBA00023315"/>
    </source>
</evidence>
<sequence length="212" mass="24409">MKKIRYYLWRVLGFDYQMLLDKTDYVLIKNDKFTQRGLRTYDNGALVWRWSNAPLILGKYCSIANDVRFIVDEGYHNSSKVTNFPLIDNLFKNEKILPNGRLKKEVLEEIKQKKGITIGNDVWIGMSAIIMPGVIIGNGVTIGANAVVTKDIPDYSIAVGCPSKIIKIKHSEEVINKLNKIAWWDWDLEIIQSRIDDFNLSAESFANKYYIK</sequence>
<dbReference type="InterPro" id="IPR050179">
    <property type="entry name" value="Trans_hexapeptide_repeat"/>
</dbReference>
<dbReference type="Pfam" id="PF00132">
    <property type="entry name" value="Hexapep"/>
    <property type="match status" value="1"/>
</dbReference>
<reference evidence="6" key="1">
    <citation type="journal article" date="2019" name="Int. J. Syst. Evol. Microbiol.">
        <title>The Global Catalogue of Microorganisms (GCM) 10K type strain sequencing project: providing services to taxonomists for standard genome sequencing and annotation.</title>
        <authorList>
            <consortium name="The Broad Institute Genomics Platform"/>
            <consortium name="The Broad Institute Genome Sequencing Center for Infectious Disease"/>
            <person name="Wu L."/>
            <person name="Ma J."/>
        </authorList>
    </citation>
    <scope>NUCLEOTIDE SEQUENCE [LARGE SCALE GENOMIC DNA]</scope>
    <source>
        <strain evidence="6">CCUG 62414</strain>
    </source>
</reference>
<dbReference type="EC" id="2.3.1.-" evidence="5"/>
<name>A0ABW3JEZ5_9FLAO</name>
<evidence type="ECO:0000256" key="1">
    <source>
        <dbReference type="ARBA" id="ARBA00007274"/>
    </source>
</evidence>
<accession>A0ABW3JEZ5</accession>
<organism evidence="5 6">
    <name type="scientific">Mariniflexile jejuense</name>
    <dbReference type="NCBI Taxonomy" id="1173582"/>
    <lineage>
        <taxon>Bacteria</taxon>
        <taxon>Pseudomonadati</taxon>
        <taxon>Bacteroidota</taxon>
        <taxon>Flavobacteriia</taxon>
        <taxon>Flavobacteriales</taxon>
        <taxon>Flavobacteriaceae</taxon>
        <taxon>Mariniflexile</taxon>
    </lineage>
</organism>
<keyword evidence="2 5" id="KW-0808">Transferase</keyword>
<dbReference type="SUPFAM" id="SSF51161">
    <property type="entry name" value="Trimeric LpxA-like enzymes"/>
    <property type="match status" value="1"/>
</dbReference>
<gene>
    <name evidence="5" type="ORF">ACFQ1R_01025</name>
</gene>
<evidence type="ECO:0000313" key="6">
    <source>
        <dbReference type="Proteomes" id="UP001597061"/>
    </source>
</evidence>
<dbReference type="PANTHER" id="PTHR43300">
    <property type="entry name" value="ACETYLTRANSFERASE"/>
    <property type="match status" value="1"/>
</dbReference>
<dbReference type="CDD" id="cd03349">
    <property type="entry name" value="LbH_XAT"/>
    <property type="match status" value="1"/>
</dbReference>
<dbReference type="InterPro" id="IPR001451">
    <property type="entry name" value="Hexapep"/>
</dbReference>
<dbReference type="InterPro" id="IPR011004">
    <property type="entry name" value="Trimer_LpxA-like_sf"/>
</dbReference>
<keyword evidence="4 5" id="KW-0012">Acyltransferase</keyword>
<comment type="caution">
    <text evidence="5">The sequence shown here is derived from an EMBL/GenBank/DDBJ whole genome shotgun (WGS) entry which is preliminary data.</text>
</comment>
<evidence type="ECO:0000313" key="5">
    <source>
        <dbReference type="EMBL" id="MFD0988664.1"/>
    </source>
</evidence>
<dbReference type="GO" id="GO:0016746">
    <property type="term" value="F:acyltransferase activity"/>
    <property type="evidence" value="ECO:0007669"/>
    <property type="project" value="UniProtKB-KW"/>
</dbReference>
<proteinExistence type="inferred from homology"/>
<dbReference type="EMBL" id="JBHTJI010000001">
    <property type="protein sequence ID" value="MFD0988664.1"/>
    <property type="molecule type" value="Genomic_DNA"/>
</dbReference>
<comment type="similarity">
    <text evidence="1">Belongs to the transferase hexapeptide repeat family.</text>
</comment>
<evidence type="ECO:0000256" key="3">
    <source>
        <dbReference type="ARBA" id="ARBA00022737"/>
    </source>
</evidence>
<keyword evidence="3" id="KW-0677">Repeat</keyword>
<dbReference type="PROSITE" id="PS00101">
    <property type="entry name" value="HEXAPEP_TRANSFERASES"/>
    <property type="match status" value="1"/>
</dbReference>
<keyword evidence="6" id="KW-1185">Reference proteome</keyword>
<dbReference type="PANTHER" id="PTHR43300:SF11">
    <property type="entry name" value="ACETYLTRANSFERASE RV3034C-RELATED"/>
    <property type="match status" value="1"/>
</dbReference>
<dbReference type="InterPro" id="IPR018357">
    <property type="entry name" value="Hexapep_transf_CS"/>
</dbReference>
<dbReference type="Proteomes" id="UP001597061">
    <property type="component" value="Unassembled WGS sequence"/>
</dbReference>
<evidence type="ECO:0000256" key="2">
    <source>
        <dbReference type="ARBA" id="ARBA00022679"/>
    </source>
</evidence>
<dbReference type="RefSeq" id="WP_379924231.1">
    <property type="nucleotide sequence ID" value="NZ_JBHTJI010000001.1"/>
</dbReference>